<protein>
    <submittedName>
        <fullName evidence="2">Uncharacterized protein</fullName>
    </submittedName>
</protein>
<keyword evidence="3" id="KW-1185">Reference proteome</keyword>
<dbReference type="AlphaFoldDB" id="A0A9Q3FR75"/>
<sequence length="310" mass="34753">MVHTRNRSIYSIQPDRCGQGRGKTRARSCKLSSRKEFLDNARVASHSPRSVPTNFDVNSEPELIEVKILRAEPLQSGSNRNTSVPIQKLVQRSKIRGLENMPKPLEGGHELLLTHQELSGSGEDHRALRRVEPIVLQRQEGGIGNDSSFGERTASSVYQLQTSSRSVQRQAQRTSEEAERSQKPSRKGKRKSQLAQTLTTGVQNPQIGAFISRQCLQYGQDSYGVYSQGAGKDEKDFSTQIIQEIQLVKTGFSVELGKIDTNLTKITLDINDLQNNNKHSSELHKSTIAKLELISNTSDRIERKYQVQDD</sequence>
<feature type="compositionally biased region" description="Polar residues" evidence="1">
    <location>
        <begin position="145"/>
        <end position="173"/>
    </location>
</feature>
<evidence type="ECO:0000313" key="3">
    <source>
        <dbReference type="Proteomes" id="UP000765509"/>
    </source>
</evidence>
<feature type="region of interest" description="Disordered" evidence="1">
    <location>
        <begin position="139"/>
        <end position="199"/>
    </location>
</feature>
<dbReference type="EMBL" id="AVOT02047825">
    <property type="protein sequence ID" value="MBW0543097.1"/>
    <property type="molecule type" value="Genomic_DNA"/>
</dbReference>
<feature type="region of interest" description="Disordered" evidence="1">
    <location>
        <begin position="1"/>
        <end position="23"/>
    </location>
</feature>
<feature type="compositionally biased region" description="Basic residues" evidence="1">
    <location>
        <begin position="183"/>
        <end position="192"/>
    </location>
</feature>
<proteinExistence type="predicted"/>
<evidence type="ECO:0000256" key="1">
    <source>
        <dbReference type="SAM" id="MobiDB-lite"/>
    </source>
</evidence>
<evidence type="ECO:0000313" key="2">
    <source>
        <dbReference type="EMBL" id="MBW0543097.1"/>
    </source>
</evidence>
<dbReference type="Proteomes" id="UP000765509">
    <property type="component" value="Unassembled WGS sequence"/>
</dbReference>
<organism evidence="2 3">
    <name type="scientific">Austropuccinia psidii MF-1</name>
    <dbReference type="NCBI Taxonomy" id="1389203"/>
    <lineage>
        <taxon>Eukaryota</taxon>
        <taxon>Fungi</taxon>
        <taxon>Dikarya</taxon>
        <taxon>Basidiomycota</taxon>
        <taxon>Pucciniomycotina</taxon>
        <taxon>Pucciniomycetes</taxon>
        <taxon>Pucciniales</taxon>
        <taxon>Sphaerophragmiaceae</taxon>
        <taxon>Austropuccinia</taxon>
    </lineage>
</organism>
<name>A0A9Q3FR75_9BASI</name>
<gene>
    <name evidence="2" type="ORF">O181_082812</name>
</gene>
<reference evidence="2" key="1">
    <citation type="submission" date="2021-03" db="EMBL/GenBank/DDBJ databases">
        <title>Draft genome sequence of rust myrtle Austropuccinia psidii MF-1, a brazilian biotype.</title>
        <authorList>
            <person name="Quecine M.C."/>
            <person name="Pachon D.M.R."/>
            <person name="Bonatelli M.L."/>
            <person name="Correr F.H."/>
            <person name="Franceschini L.M."/>
            <person name="Leite T.F."/>
            <person name="Margarido G.R.A."/>
            <person name="Almeida C.A."/>
            <person name="Ferrarezi J.A."/>
            <person name="Labate C.A."/>
        </authorList>
    </citation>
    <scope>NUCLEOTIDE SEQUENCE</scope>
    <source>
        <strain evidence="2">MF-1</strain>
    </source>
</reference>
<accession>A0A9Q3FR75</accession>
<comment type="caution">
    <text evidence="2">The sequence shown here is derived from an EMBL/GenBank/DDBJ whole genome shotgun (WGS) entry which is preliminary data.</text>
</comment>